<keyword evidence="5" id="KW-0067">ATP-binding</keyword>
<proteinExistence type="inferred from homology"/>
<dbReference type="EMBL" id="SCKX01000001">
    <property type="protein sequence ID" value="RWZ78401.1"/>
    <property type="molecule type" value="Genomic_DNA"/>
</dbReference>
<feature type="domain" description="Mur ligase central" evidence="11">
    <location>
        <begin position="48"/>
        <end position="249"/>
    </location>
</feature>
<evidence type="ECO:0000313" key="12">
    <source>
        <dbReference type="EMBL" id="RWZ78401.1"/>
    </source>
</evidence>
<dbReference type="GO" id="GO:0005737">
    <property type="term" value="C:cytoplasm"/>
    <property type="evidence" value="ECO:0007669"/>
    <property type="project" value="UniProtKB-SubCell"/>
</dbReference>
<evidence type="ECO:0000256" key="5">
    <source>
        <dbReference type="ARBA" id="ARBA00022840"/>
    </source>
</evidence>
<evidence type="ECO:0000256" key="1">
    <source>
        <dbReference type="ARBA" id="ARBA00005898"/>
    </source>
</evidence>
<protein>
    <submittedName>
        <fullName evidence="12">UDP-N-acetylmuramoyl-L-alanyl-D-glutamate--2, 6-diaminopimelate ligase</fullName>
        <ecNumber evidence="12">6.3.2.13</ecNumber>
    </submittedName>
</protein>
<dbReference type="GO" id="GO:0008360">
    <property type="term" value="P:regulation of cell shape"/>
    <property type="evidence" value="ECO:0007669"/>
    <property type="project" value="UniProtKB-KW"/>
</dbReference>
<gene>
    <name evidence="12" type="ORF">EOT05_01415</name>
</gene>
<dbReference type="GO" id="GO:0051301">
    <property type="term" value="P:cell division"/>
    <property type="evidence" value="ECO:0007669"/>
    <property type="project" value="UniProtKB-KW"/>
</dbReference>
<organism evidence="12 13">
    <name type="scientific">Candidatus Microsaccharimonas sossegonensis</name>
    <dbReference type="NCBI Taxonomy" id="2506948"/>
    <lineage>
        <taxon>Bacteria</taxon>
        <taxon>Candidatus Saccharimonadota</taxon>
        <taxon>Candidatus Saccharimonadia</taxon>
        <taxon>Candidatus Saccharimonadales</taxon>
        <taxon>Candidatus Saccharimonadaceae</taxon>
        <taxon>Candidatus Microsaccharimonas</taxon>
    </lineage>
</organism>
<dbReference type="GO" id="GO:0071555">
    <property type="term" value="P:cell wall organization"/>
    <property type="evidence" value="ECO:0007669"/>
    <property type="project" value="UniProtKB-KW"/>
</dbReference>
<dbReference type="Proteomes" id="UP000289257">
    <property type="component" value="Unassembled WGS sequence"/>
</dbReference>
<dbReference type="InterPro" id="IPR036615">
    <property type="entry name" value="Mur_ligase_C_dom_sf"/>
</dbReference>
<evidence type="ECO:0000256" key="4">
    <source>
        <dbReference type="ARBA" id="ARBA00022741"/>
    </source>
</evidence>
<evidence type="ECO:0000256" key="6">
    <source>
        <dbReference type="ARBA" id="ARBA00022960"/>
    </source>
</evidence>
<accession>A0A4Q0AGW3</accession>
<evidence type="ECO:0000256" key="8">
    <source>
        <dbReference type="ARBA" id="ARBA00023316"/>
    </source>
</evidence>
<keyword evidence="7 9" id="KW-0573">Peptidoglycan synthesis</keyword>
<evidence type="ECO:0000259" key="10">
    <source>
        <dbReference type="Pfam" id="PF02875"/>
    </source>
</evidence>
<sequence>MAVLRKIVKILIPKGLFKKVEPYGHLVEAVLMNVRYGFPGKKLRVIGVTGTNGKTTTSFLIQRLLHEAGIKTALLTTVANGIGDAIIPQSEHITTAQAGVLQKKLREFANAGVEWVVVETSSHSLAQNRVWGVPYEIAVMTNITHEHLDYHGTFERYVEAKRRLFKLANKRGLRYGVVNQQDPNVEKFVRTVANSTTYGIGTGELSATNVQLAANHSTYTATIERDSYDIQVNIPGEFNVSNSLAAIAVGRKLGLSKAEIEKGIAALAGVEGRMNVINEGQQFQVIVDFASTPDAFERFFESVRPLTKGKLIAVFGSAGRRDESKRPEQGRIAGHNADIVIVTEEDDRDVDGHQIMEEIAVGARGAGKQDGKDLFLILNREEAIGFAMTQATSKNDVVVLLGKGHELTIERADGTYPWNEADVARAALQELKKSI</sequence>
<keyword evidence="4" id="KW-0547">Nucleotide-binding</keyword>
<evidence type="ECO:0000256" key="2">
    <source>
        <dbReference type="ARBA" id="ARBA00022490"/>
    </source>
</evidence>
<feature type="domain" description="Mur ligase C-terminal" evidence="10">
    <location>
        <begin position="272"/>
        <end position="404"/>
    </location>
</feature>
<comment type="pathway">
    <text evidence="9">Cell wall biogenesis; peptidoglycan biosynthesis.</text>
</comment>
<keyword evidence="6 9" id="KW-0133">Cell shape</keyword>
<dbReference type="GO" id="GO:0009252">
    <property type="term" value="P:peptidoglycan biosynthetic process"/>
    <property type="evidence" value="ECO:0007669"/>
    <property type="project" value="UniProtKB-UniPathway"/>
</dbReference>
<dbReference type="Gene3D" id="3.40.1190.10">
    <property type="entry name" value="Mur-like, catalytic domain"/>
    <property type="match status" value="1"/>
</dbReference>
<dbReference type="InterPro" id="IPR004101">
    <property type="entry name" value="Mur_ligase_C"/>
</dbReference>
<dbReference type="AlphaFoldDB" id="A0A4Q0AGW3"/>
<dbReference type="InterPro" id="IPR036565">
    <property type="entry name" value="Mur-like_cat_sf"/>
</dbReference>
<dbReference type="InterPro" id="IPR013221">
    <property type="entry name" value="Mur_ligase_cen"/>
</dbReference>
<keyword evidence="2" id="KW-0963">Cytoplasm</keyword>
<dbReference type="SUPFAM" id="SSF53623">
    <property type="entry name" value="MurD-like peptide ligases, catalytic domain"/>
    <property type="match status" value="1"/>
</dbReference>
<evidence type="ECO:0000259" key="11">
    <source>
        <dbReference type="Pfam" id="PF08245"/>
    </source>
</evidence>
<keyword evidence="9" id="KW-0131">Cell cycle</keyword>
<name>A0A4Q0AGW3_9BACT</name>
<dbReference type="InterPro" id="IPR018109">
    <property type="entry name" value="Folylpolyglutamate_synth_CS"/>
</dbReference>
<evidence type="ECO:0000313" key="13">
    <source>
        <dbReference type="Proteomes" id="UP000289257"/>
    </source>
</evidence>
<dbReference type="NCBIfam" id="TIGR01085">
    <property type="entry name" value="murE"/>
    <property type="match status" value="1"/>
</dbReference>
<dbReference type="PANTHER" id="PTHR23135:SF4">
    <property type="entry name" value="UDP-N-ACETYLMURAMOYL-L-ALANYL-D-GLUTAMATE--2,6-DIAMINOPIMELATE LIGASE MURE HOMOLOG, CHLOROPLASTIC"/>
    <property type="match status" value="1"/>
</dbReference>
<dbReference type="GO" id="GO:0004326">
    <property type="term" value="F:tetrahydrofolylpolyglutamate synthase activity"/>
    <property type="evidence" value="ECO:0007669"/>
    <property type="project" value="InterPro"/>
</dbReference>
<evidence type="ECO:0000256" key="9">
    <source>
        <dbReference type="RuleBase" id="RU004135"/>
    </source>
</evidence>
<dbReference type="Pfam" id="PF08245">
    <property type="entry name" value="Mur_ligase_M"/>
    <property type="match status" value="1"/>
</dbReference>
<keyword evidence="8 9" id="KW-0961">Cell wall biogenesis/degradation</keyword>
<dbReference type="GO" id="GO:0008765">
    <property type="term" value="F:UDP-N-acetylmuramoylalanyl-D-glutamate-2,6-diaminopimelate ligase activity"/>
    <property type="evidence" value="ECO:0007669"/>
    <property type="project" value="UniProtKB-EC"/>
</dbReference>
<dbReference type="Pfam" id="PF02875">
    <property type="entry name" value="Mur_ligase_C"/>
    <property type="match status" value="1"/>
</dbReference>
<comment type="similarity">
    <text evidence="1">Belongs to the MurCDEF family. MurE subfamily.</text>
</comment>
<keyword evidence="9" id="KW-0132">Cell division</keyword>
<dbReference type="PROSITE" id="PS01011">
    <property type="entry name" value="FOLYLPOLYGLU_SYNT_1"/>
    <property type="match status" value="1"/>
</dbReference>
<dbReference type="InterPro" id="IPR005761">
    <property type="entry name" value="UDP-N-AcMur-Glu-dNH2Pim_ligase"/>
</dbReference>
<dbReference type="PANTHER" id="PTHR23135">
    <property type="entry name" value="MUR LIGASE FAMILY MEMBER"/>
    <property type="match status" value="1"/>
</dbReference>
<dbReference type="UniPathway" id="UPA00219"/>
<evidence type="ECO:0000256" key="3">
    <source>
        <dbReference type="ARBA" id="ARBA00022598"/>
    </source>
</evidence>
<reference evidence="12" key="1">
    <citation type="submission" date="2019-01" db="EMBL/GenBank/DDBJ databases">
        <title>Genomic signatures and co-occurrence patterns of the ultra-small Saccharimodia (Patescibacteria phylum) suggest a symbiotic lifestyle.</title>
        <authorList>
            <person name="Lemos L."/>
            <person name="Medeiros J."/>
            <person name="Andreote F."/>
            <person name="Fernandes G."/>
            <person name="Varani A."/>
            <person name="Oliveira G."/>
            <person name="Pylro V."/>
        </authorList>
    </citation>
    <scope>NUCLEOTIDE SEQUENCE [LARGE SCALE GENOMIC DNA]</scope>
    <source>
        <strain evidence="12">AMD02</strain>
    </source>
</reference>
<dbReference type="SUPFAM" id="SSF53244">
    <property type="entry name" value="MurD-like peptide ligases, peptide-binding domain"/>
    <property type="match status" value="1"/>
</dbReference>
<comment type="subcellular location">
    <subcellularLocation>
        <location evidence="9">Cytoplasm</location>
    </subcellularLocation>
</comment>
<dbReference type="Gene3D" id="3.90.190.20">
    <property type="entry name" value="Mur ligase, C-terminal domain"/>
    <property type="match status" value="1"/>
</dbReference>
<dbReference type="NCBIfam" id="NF001126">
    <property type="entry name" value="PRK00139.1-4"/>
    <property type="match status" value="1"/>
</dbReference>
<dbReference type="EC" id="6.3.2.13" evidence="12"/>
<keyword evidence="13" id="KW-1185">Reference proteome</keyword>
<dbReference type="GO" id="GO:0005524">
    <property type="term" value="F:ATP binding"/>
    <property type="evidence" value="ECO:0007669"/>
    <property type="project" value="UniProtKB-KW"/>
</dbReference>
<evidence type="ECO:0000256" key="7">
    <source>
        <dbReference type="ARBA" id="ARBA00022984"/>
    </source>
</evidence>
<comment type="caution">
    <text evidence="12">The sequence shown here is derived from an EMBL/GenBank/DDBJ whole genome shotgun (WGS) entry which is preliminary data.</text>
</comment>
<keyword evidence="3 12" id="KW-0436">Ligase</keyword>